<organism evidence="1 2">
    <name type="scientific">Microterricola gilva</name>
    <dbReference type="NCBI Taxonomy" id="393267"/>
    <lineage>
        <taxon>Bacteria</taxon>
        <taxon>Bacillati</taxon>
        <taxon>Actinomycetota</taxon>
        <taxon>Actinomycetes</taxon>
        <taxon>Micrococcales</taxon>
        <taxon>Microbacteriaceae</taxon>
        <taxon>Microterricola</taxon>
    </lineage>
</organism>
<gene>
    <name evidence="1" type="ORF">EV379_1133</name>
</gene>
<keyword evidence="2" id="KW-1185">Reference proteome</keyword>
<comment type="caution">
    <text evidence="1">The sequence shown here is derived from an EMBL/GenBank/DDBJ whole genome shotgun (WGS) entry which is preliminary data.</text>
</comment>
<evidence type="ECO:0000313" key="2">
    <source>
        <dbReference type="Proteomes" id="UP000291483"/>
    </source>
</evidence>
<sequence>MGIVILLPLAALMIALLALSVRRRRRIAAGLPVRAAMSDRIASLVARYRAR</sequence>
<accession>A0A4Q8AK35</accession>
<reference evidence="1 2" key="1">
    <citation type="submission" date="2019-02" db="EMBL/GenBank/DDBJ databases">
        <title>Sequencing the genomes of 1000 actinobacteria strains.</title>
        <authorList>
            <person name="Klenk H.-P."/>
        </authorList>
    </citation>
    <scope>NUCLEOTIDE SEQUENCE [LARGE SCALE GENOMIC DNA]</scope>
    <source>
        <strain evidence="1 2">DSM 18319</strain>
    </source>
</reference>
<dbReference type="Proteomes" id="UP000291483">
    <property type="component" value="Unassembled WGS sequence"/>
</dbReference>
<evidence type="ECO:0000313" key="1">
    <source>
        <dbReference type="EMBL" id="RZU64824.1"/>
    </source>
</evidence>
<dbReference type="EMBL" id="SHLC01000001">
    <property type="protein sequence ID" value="RZU64824.1"/>
    <property type="molecule type" value="Genomic_DNA"/>
</dbReference>
<dbReference type="AlphaFoldDB" id="A0A4Q8AK35"/>
<name>A0A4Q8AK35_9MICO</name>
<protein>
    <submittedName>
        <fullName evidence="1">Putative secreted protein with PEP-CTERM sorting signal</fullName>
    </submittedName>
</protein>
<proteinExistence type="predicted"/>
<dbReference type="RefSeq" id="WP_165397294.1">
    <property type="nucleotide sequence ID" value="NZ_SHLC01000001.1"/>
</dbReference>